<evidence type="ECO:0000313" key="2">
    <source>
        <dbReference type="Proteomes" id="UP000268093"/>
    </source>
</evidence>
<comment type="caution">
    <text evidence="1">The sequence shown here is derived from an EMBL/GenBank/DDBJ whole genome shotgun (WGS) entry which is preliminary data.</text>
</comment>
<dbReference type="EMBL" id="RBNI01001410">
    <property type="protein sequence ID" value="RUP50468.1"/>
    <property type="molecule type" value="Genomic_DNA"/>
</dbReference>
<dbReference type="GO" id="GO:0008474">
    <property type="term" value="F:palmitoyl-(protein) hydrolase activity"/>
    <property type="evidence" value="ECO:0007669"/>
    <property type="project" value="TreeGrafter"/>
</dbReference>
<dbReference type="Proteomes" id="UP000268093">
    <property type="component" value="Unassembled WGS sequence"/>
</dbReference>
<name>A0A433DHY5_9FUNG</name>
<dbReference type="PANTHER" id="PTHR12277:SF81">
    <property type="entry name" value="PROTEIN ABHD13"/>
    <property type="match status" value="1"/>
</dbReference>
<sequence length="273" mass="30923">MLVLFQNKLIYLPYIPLGARKERLTSQHALSMDIREVTVTARDGTLLRGLVAQKKNDEYSSQNVLVYFQGNAGNMIHRVPLFQLLISSIPNLTIVGIGYRGFGGSDGRPSEKGLQADALSILKYVKTEFPLQSLYLYGHSLGGSVALYLASTEEARNSTQLRGLIVENTYTSIEDMVMALYGKYTPYPYIAKYCLWNKWESNKVISKVHLPILFLSSQKDEIVPKEHMSMLFENATNSSSKTFVKFKHSMHMDMFAKEPRAFITAIRDFTNLK</sequence>
<dbReference type="Gene3D" id="3.40.50.1820">
    <property type="entry name" value="alpha/beta hydrolase"/>
    <property type="match status" value="1"/>
</dbReference>
<dbReference type="Pfam" id="PF00561">
    <property type="entry name" value="Abhydrolase_1"/>
    <property type="match status" value="1"/>
</dbReference>
<dbReference type="SUPFAM" id="SSF53474">
    <property type="entry name" value="alpha/beta-Hydrolases"/>
    <property type="match status" value="1"/>
</dbReference>
<accession>A0A433DHY5</accession>
<protein>
    <submittedName>
        <fullName evidence="1">Alpha/Beta hydrolase protein</fullName>
    </submittedName>
</protein>
<gene>
    <name evidence="1" type="ORF">BC936DRAFT_138990</name>
</gene>
<keyword evidence="2" id="KW-1185">Reference proteome</keyword>
<keyword evidence="1" id="KW-0378">Hydrolase</keyword>
<reference evidence="1 2" key="1">
    <citation type="journal article" date="2018" name="New Phytol.">
        <title>Phylogenomics of Endogonaceae and evolution of mycorrhizas within Mucoromycota.</title>
        <authorList>
            <person name="Chang Y."/>
            <person name="Desiro A."/>
            <person name="Na H."/>
            <person name="Sandor L."/>
            <person name="Lipzen A."/>
            <person name="Clum A."/>
            <person name="Barry K."/>
            <person name="Grigoriev I.V."/>
            <person name="Martin F.M."/>
            <person name="Stajich J.E."/>
            <person name="Smith M.E."/>
            <person name="Bonito G."/>
            <person name="Spatafora J.W."/>
        </authorList>
    </citation>
    <scope>NUCLEOTIDE SEQUENCE [LARGE SCALE GENOMIC DNA]</scope>
    <source>
        <strain evidence="1 2">GMNB39</strain>
    </source>
</reference>
<proteinExistence type="predicted"/>
<dbReference type="InterPro" id="IPR029058">
    <property type="entry name" value="AB_hydrolase_fold"/>
</dbReference>
<evidence type="ECO:0000313" key="1">
    <source>
        <dbReference type="EMBL" id="RUP50468.1"/>
    </source>
</evidence>
<dbReference type="PANTHER" id="PTHR12277">
    <property type="entry name" value="ALPHA/BETA HYDROLASE DOMAIN-CONTAINING PROTEIN"/>
    <property type="match status" value="1"/>
</dbReference>
<dbReference type="GO" id="GO:0016020">
    <property type="term" value="C:membrane"/>
    <property type="evidence" value="ECO:0007669"/>
    <property type="project" value="TreeGrafter"/>
</dbReference>
<dbReference type="AlphaFoldDB" id="A0A433DHY5"/>
<dbReference type="InterPro" id="IPR000073">
    <property type="entry name" value="AB_hydrolase_1"/>
</dbReference>
<organism evidence="1 2">
    <name type="scientific">Jimgerdemannia flammicorona</name>
    <dbReference type="NCBI Taxonomy" id="994334"/>
    <lineage>
        <taxon>Eukaryota</taxon>
        <taxon>Fungi</taxon>
        <taxon>Fungi incertae sedis</taxon>
        <taxon>Mucoromycota</taxon>
        <taxon>Mucoromycotina</taxon>
        <taxon>Endogonomycetes</taxon>
        <taxon>Endogonales</taxon>
        <taxon>Endogonaceae</taxon>
        <taxon>Jimgerdemannia</taxon>
    </lineage>
</organism>
<dbReference type="OrthoDB" id="10249433at2759"/>